<evidence type="ECO:0000256" key="4">
    <source>
        <dbReference type="ARBA" id="ARBA00023136"/>
    </source>
</evidence>
<reference evidence="7 8" key="1">
    <citation type="journal article" date="2016" name="Nat. Commun.">
        <title>Thousands of microbial genomes shed light on interconnected biogeochemical processes in an aquifer system.</title>
        <authorList>
            <person name="Anantharaman K."/>
            <person name="Brown C.T."/>
            <person name="Hug L.A."/>
            <person name="Sharon I."/>
            <person name="Castelle C.J."/>
            <person name="Probst A.J."/>
            <person name="Thomas B.C."/>
            <person name="Singh A."/>
            <person name="Wilkins M.J."/>
            <person name="Karaoz U."/>
            <person name="Brodie E.L."/>
            <person name="Williams K.H."/>
            <person name="Hubbard S.S."/>
            <person name="Banfield J.F."/>
        </authorList>
    </citation>
    <scope>NUCLEOTIDE SEQUENCE [LARGE SCALE GENOMIC DNA]</scope>
</reference>
<evidence type="ECO:0000256" key="3">
    <source>
        <dbReference type="ARBA" id="ARBA00022989"/>
    </source>
</evidence>
<organism evidence="7 8">
    <name type="scientific">Candidatus Roizmanbacteria bacterium RIFOXYA1_FULL_41_12</name>
    <dbReference type="NCBI Taxonomy" id="1802082"/>
    <lineage>
        <taxon>Bacteria</taxon>
        <taxon>Candidatus Roizmaniibacteriota</taxon>
    </lineage>
</organism>
<dbReference type="GO" id="GO:0005886">
    <property type="term" value="C:plasma membrane"/>
    <property type="evidence" value="ECO:0007669"/>
    <property type="project" value="TreeGrafter"/>
</dbReference>
<dbReference type="PANTHER" id="PTHR33507">
    <property type="entry name" value="INNER MEMBRANE PROTEIN YBBJ"/>
    <property type="match status" value="1"/>
</dbReference>
<dbReference type="InterPro" id="IPR002810">
    <property type="entry name" value="NfeD-like_C"/>
</dbReference>
<keyword evidence="4 5" id="KW-0472">Membrane</keyword>
<evidence type="ECO:0000256" key="2">
    <source>
        <dbReference type="ARBA" id="ARBA00022692"/>
    </source>
</evidence>
<dbReference type="SUPFAM" id="SSF141322">
    <property type="entry name" value="NfeD domain-like"/>
    <property type="match status" value="1"/>
</dbReference>
<dbReference type="Proteomes" id="UP000178450">
    <property type="component" value="Unassembled WGS sequence"/>
</dbReference>
<keyword evidence="3 5" id="KW-1133">Transmembrane helix</keyword>
<dbReference type="PANTHER" id="PTHR33507:SF3">
    <property type="entry name" value="INNER MEMBRANE PROTEIN YBBJ"/>
    <property type="match status" value="1"/>
</dbReference>
<keyword evidence="2 5" id="KW-0812">Transmembrane</keyword>
<dbReference type="Gene3D" id="2.40.50.140">
    <property type="entry name" value="Nucleic acid-binding proteins"/>
    <property type="match status" value="1"/>
</dbReference>
<sequence length="145" mass="15946">MTENIWLMVLGLILIIFELLFGAISGFDIALIGLSLIMGGLVHYFGASWQLGIVVAIVIILAYFVYFRRVARKKLLITTQKIGIDSLLGKTAVVVEPINRLRAGKVLLDGEIWRAIAGESLKENSEVVVLKIEGVSLKVTKLKLP</sequence>
<evidence type="ECO:0000259" key="6">
    <source>
        <dbReference type="Pfam" id="PF01957"/>
    </source>
</evidence>
<evidence type="ECO:0000256" key="1">
    <source>
        <dbReference type="ARBA" id="ARBA00004141"/>
    </source>
</evidence>
<name>A0A1F7K5Q7_9BACT</name>
<dbReference type="Pfam" id="PF01957">
    <property type="entry name" value="NfeD"/>
    <property type="match status" value="1"/>
</dbReference>
<evidence type="ECO:0000256" key="5">
    <source>
        <dbReference type="SAM" id="Phobius"/>
    </source>
</evidence>
<feature type="transmembrane region" description="Helical" evidence="5">
    <location>
        <begin position="49"/>
        <end position="67"/>
    </location>
</feature>
<protein>
    <recommendedName>
        <fullName evidence="6">NfeD-like C-terminal domain-containing protein</fullName>
    </recommendedName>
</protein>
<comment type="subcellular location">
    <subcellularLocation>
        <location evidence="1">Membrane</location>
        <topology evidence="1">Multi-pass membrane protein</topology>
    </subcellularLocation>
</comment>
<dbReference type="InterPro" id="IPR052165">
    <property type="entry name" value="Membrane_assoc_protease"/>
</dbReference>
<proteinExistence type="predicted"/>
<feature type="domain" description="NfeD-like C-terminal" evidence="6">
    <location>
        <begin position="85"/>
        <end position="141"/>
    </location>
</feature>
<dbReference type="EMBL" id="MGBG01000023">
    <property type="protein sequence ID" value="OGK63167.1"/>
    <property type="molecule type" value="Genomic_DNA"/>
</dbReference>
<evidence type="ECO:0000313" key="8">
    <source>
        <dbReference type="Proteomes" id="UP000178450"/>
    </source>
</evidence>
<feature type="transmembrane region" description="Helical" evidence="5">
    <location>
        <begin position="7"/>
        <end position="37"/>
    </location>
</feature>
<dbReference type="AlphaFoldDB" id="A0A1F7K5Q7"/>
<comment type="caution">
    <text evidence="7">The sequence shown here is derived from an EMBL/GenBank/DDBJ whole genome shotgun (WGS) entry which is preliminary data.</text>
</comment>
<gene>
    <name evidence="7" type="ORF">A2209_02840</name>
</gene>
<evidence type="ECO:0000313" key="7">
    <source>
        <dbReference type="EMBL" id="OGK63167.1"/>
    </source>
</evidence>
<dbReference type="InterPro" id="IPR012340">
    <property type="entry name" value="NA-bd_OB-fold"/>
</dbReference>
<accession>A0A1F7K5Q7</accession>